<name>A0A0A9DIQ8_ARUDO</name>
<sequence length="62" mass="7159">MVRNSDETTPYFAPVRGRQLHCKKGKGNYRIVLIIQHKVKNAVQSECHKYNLRLEDGTSDKS</sequence>
<organism evidence="1">
    <name type="scientific">Arundo donax</name>
    <name type="common">Giant reed</name>
    <name type="synonym">Donax arundinaceus</name>
    <dbReference type="NCBI Taxonomy" id="35708"/>
    <lineage>
        <taxon>Eukaryota</taxon>
        <taxon>Viridiplantae</taxon>
        <taxon>Streptophyta</taxon>
        <taxon>Embryophyta</taxon>
        <taxon>Tracheophyta</taxon>
        <taxon>Spermatophyta</taxon>
        <taxon>Magnoliopsida</taxon>
        <taxon>Liliopsida</taxon>
        <taxon>Poales</taxon>
        <taxon>Poaceae</taxon>
        <taxon>PACMAD clade</taxon>
        <taxon>Arundinoideae</taxon>
        <taxon>Arundineae</taxon>
        <taxon>Arundo</taxon>
    </lineage>
</organism>
<dbReference type="AlphaFoldDB" id="A0A0A9DIQ8"/>
<dbReference type="EMBL" id="GBRH01212350">
    <property type="protein sequence ID" value="JAD85545.1"/>
    <property type="molecule type" value="Transcribed_RNA"/>
</dbReference>
<proteinExistence type="predicted"/>
<reference evidence="1" key="1">
    <citation type="submission" date="2014-09" db="EMBL/GenBank/DDBJ databases">
        <authorList>
            <person name="Magalhaes I.L.F."/>
            <person name="Oliveira U."/>
            <person name="Santos F.R."/>
            <person name="Vidigal T.H.D.A."/>
            <person name="Brescovit A.D."/>
            <person name="Santos A.J."/>
        </authorList>
    </citation>
    <scope>NUCLEOTIDE SEQUENCE</scope>
    <source>
        <tissue evidence="1">Shoot tissue taken approximately 20 cm above the soil surface</tissue>
    </source>
</reference>
<evidence type="ECO:0000313" key="1">
    <source>
        <dbReference type="EMBL" id="JAD85545.1"/>
    </source>
</evidence>
<accession>A0A0A9DIQ8</accession>
<protein>
    <submittedName>
        <fullName evidence="1">Si660001f06</fullName>
    </submittedName>
</protein>
<reference evidence="1" key="2">
    <citation type="journal article" date="2015" name="Data Brief">
        <title>Shoot transcriptome of the giant reed, Arundo donax.</title>
        <authorList>
            <person name="Barrero R.A."/>
            <person name="Guerrero F.D."/>
            <person name="Moolhuijzen P."/>
            <person name="Goolsby J.A."/>
            <person name="Tidwell J."/>
            <person name="Bellgard S.E."/>
            <person name="Bellgard M.I."/>
        </authorList>
    </citation>
    <scope>NUCLEOTIDE SEQUENCE</scope>
    <source>
        <tissue evidence="1">Shoot tissue taken approximately 20 cm above the soil surface</tissue>
    </source>
</reference>